<keyword evidence="4" id="KW-0143">Chaperone</keyword>
<dbReference type="Gene3D" id="1.10.1780.10">
    <property type="entry name" value="Clp, N-terminal domain"/>
    <property type="match status" value="1"/>
</dbReference>
<dbReference type="InterPro" id="IPR003593">
    <property type="entry name" value="AAA+_ATPase"/>
</dbReference>
<dbReference type="Gene3D" id="4.10.860.10">
    <property type="entry name" value="UVR domain"/>
    <property type="match status" value="1"/>
</dbReference>
<keyword evidence="9" id="KW-1185">Reference proteome</keyword>
<dbReference type="PRINTS" id="PR00300">
    <property type="entry name" value="CLPPROTEASEA"/>
</dbReference>
<dbReference type="Pfam" id="PF07724">
    <property type="entry name" value="AAA_2"/>
    <property type="match status" value="1"/>
</dbReference>
<dbReference type="InterPro" id="IPR004176">
    <property type="entry name" value="Clp_R_N"/>
</dbReference>
<dbReference type="Pfam" id="PF10431">
    <property type="entry name" value="ClpB_D2-small"/>
    <property type="match status" value="1"/>
</dbReference>
<dbReference type="SMART" id="SM01086">
    <property type="entry name" value="ClpB_D2-small"/>
    <property type="match status" value="1"/>
</dbReference>
<keyword evidence="2" id="KW-0547">Nucleotide-binding</keyword>
<dbReference type="Proteomes" id="UP001161247">
    <property type="component" value="Chromosome 7"/>
</dbReference>
<dbReference type="PANTHER" id="PTHR11638">
    <property type="entry name" value="ATP-DEPENDENT CLP PROTEASE"/>
    <property type="match status" value="1"/>
</dbReference>
<proteinExistence type="predicted"/>
<evidence type="ECO:0000256" key="4">
    <source>
        <dbReference type="ARBA" id="ARBA00023186"/>
    </source>
</evidence>
<dbReference type="GO" id="GO:0005524">
    <property type="term" value="F:ATP binding"/>
    <property type="evidence" value="ECO:0007669"/>
    <property type="project" value="UniProtKB-KW"/>
</dbReference>
<dbReference type="InterPro" id="IPR028299">
    <property type="entry name" value="ClpA/B_CS2"/>
</dbReference>
<dbReference type="EMBL" id="OX459124">
    <property type="protein sequence ID" value="CAI9113209.1"/>
    <property type="molecule type" value="Genomic_DNA"/>
</dbReference>
<evidence type="ECO:0000256" key="2">
    <source>
        <dbReference type="ARBA" id="ARBA00022741"/>
    </source>
</evidence>
<sequence length="900" mass="100724">MARATVQLTDFSLAAPSRSDYCQSKGSSRCRSRVTMISSRLMTKFPGLRSANALDNVVRYGQSLSSKVVSTGGRREKCSRIVPKAMLEGFTEASLGVIKFAENESRRMCHDSIGTEHILLGLLGEKKYFAAKVLRSVGIELDDAREEVEKIQGKGNRSVTHVSYTAQVERVLEFADEEARKLDQVYIGTKHLLLGLVREDECVAAKVLEELDVDLSEIRSEALRMAGHQDAEEVLADYGTNISKLAEEGKLDHPVVGRQEQILRVIQILCRKEKNNPCLIGDCGVRKTDIIEGLAQRIAKGDVPKKLQGKKIMTLETGKLTSGYIYRYVCSEKMEGLMEKIKESDDEIILFIDKMHTLIDGHGEVFKSALASGKLQWIGATTEHEYQYNIETDPDFESKFQPVKVPEASVDETIQILKGLRKQYEIHHNVRYTDESLVAAAQLAHQYIKGRLLPDKAIDLIDEAGSQVQLRENDLSGKVGEFEIELRQIAKEKDEDVRNQDFEKGARLRDTETDLKAQMSNLAAIDKEVSKTETTQVKDEAPVVTEVDIQQIVSKMTEIPVEKVSSDESDRLLKMEETLRTRVIGQDEAVKAISRAIRRARVGLKDPKRPIASFIFSGPTGVGKTELAKALAACYFGSEDAMIRLDMSEYMESHTVSKLIGSPPGYVGYKEGGQLTRAVCRRPYTVVLFDEIEKAHPDVFNMMLQILEDGRLTDGVGTTADFKNTLLIMTSNVGSKIIEKGGRGFGFDLDYDEKDSSYDRIKSLVKDELKQYFRPEFLNRLDEMIVFRQLTKLEVKEIADIMLKKVFERLKKKKIQLEVTEKFRDKVVDEGYDPSYGARPLRRAIMRLLEDSLAEKMLAGEINEGDSVIIDVDSDGNVNCLKGSAGGAVSGPLPEEITTV</sequence>
<evidence type="ECO:0000256" key="3">
    <source>
        <dbReference type="ARBA" id="ARBA00022840"/>
    </source>
</evidence>
<evidence type="ECO:0000313" key="9">
    <source>
        <dbReference type="Proteomes" id="UP001161247"/>
    </source>
</evidence>
<gene>
    <name evidence="8" type="ORF">OLC1_LOCUS20259</name>
</gene>
<reference evidence="8" key="1">
    <citation type="submission" date="2023-03" db="EMBL/GenBank/DDBJ databases">
        <authorList>
            <person name="Julca I."/>
        </authorList>
    </citation>
    <scope>NUCLEOTIDE SEQUENCE</scope>
</reference>
<dbReference type="SUPFAM" id="SSF52540">
    <property type="entry name" value="P-loop containing nucleoside triphosphate hydrolases"/>
    <property type="match status" value="2"/>
</dbReference>
<dbReference type="AlphaFoldDB" id="A0AAV1DZZ3"/>
<dbReference type="CDD" id="cd19499">
    <property type="entry name" value="RecA-like_ClpB_Hsp104-like"/>
    <property type="match status" value="1"/>
</dbReference>
<dbReference type="Gene3D" id="3.40.50.300">
    <property type="entry name" value="P-loop containing nucleotide triphosphate hydrolases"/>
    <property type="match status" value="2"/>
</dbReference>
<dbReference type="GO" id="GO:0034605">
    <property type="term" value="P:cellular response to heat"/>
    <property type="evidence" value="ECO:0007669"/>
    <property type="project" value="TreeGrafter"/>
</dbReference>
<dbReference type="InterPro" id="IPR027417">
    <property type="entry name" value="P-loop_NTPase"/>
</dbReference>
<dbReference type="GO" id="GO:0016887">
    <property type="term" value="F:ATP hydrolysis activity"/>
    <property type="evidence" value="ECO:0007669"/>
    <property type="project" value="InterPro"/>
</dbReference>
<name>A0AAV1DZZ3_OLDCO</name>
<dbReference type="InterPro" id="IPR036628">
    <property type="entry name" value="Clp_N_dom_sf"/>
</dbReference>
<dbReference type="PROSITE" id="PS50151">
    <property type="entry name" value="UVR"/>
    <property type="match status" value="1"/>
</dbReference>
<dbReference type="InterPro" id="IPR001270">
    <property type="entry name" value="ClpA/B"/>
</dbReference>
<dbReference type="PROSITE" id="PS51903">
    <property type="entry name" value="CLP_R"/>
    <property type="match status" value="1"/>
</dbReference>
<evidence type="ECO:0000259" key="7">
    <source>
        <dbReference type="PROSITE" id="PS51903"/>
    </source>
</evidence>
<dbReference type="SMART" id="SM00382">
    <property type="entry name" value="AAA"/>
    <property type="match status" value="2"/>
</dbReference>
<dbReference type="Pfam" id="PF17871">
    <property type="entry name" value="AAA_lid_9"/>
    <property type="match status" value="1"/>
</dbReference>
<feature type="domain" description="Clp R" evidence="7">
    <location>
        <begin position="87"/>
        <end position="228"/>
    </location>
</feature>
<dbReference type="SUPFAM" id="SSF81923">
    <property type="entry name" value="Double Clp-N motif"/>
    <property type="match status" value="1"/>
</dbReference>
<dbReference type="FunFam" id="1.10.8.60:FF:000017">
    <property type="entry name" value="ATP-dependent chaperone ClpB"/>
    <property type="match status" value="1"/>
</dbReference>
<dbReference type="InterPro" id="IPR050130">
    <property type="entry name" value="ClpA_ClpB"/>
</dbReference>
<dbReference type="PANTHER" id="PTHR11638:SF189">
    <property type="entry name" value="CLP R DOMAIN-CONTAINING PROTEIN"/>
    <property type="match status" value="1"/>
</dbReference>
<organism evidence="8 9">
    <name type="scientific">Oldenlandia corymbosa var. corymbosa</name>
    <dbReference type="NCBI Taxonomy" id="529605"/>
    <lineage>
        <taxon>Eukaryota</taxon>
        <taxon>Viridiplantae</taxon>
        <taxon>Streptophyta</taxon>
        <taxon>Embryophyta</taxon>
        <taxon>Tracheophyta</taxon>
        <taxon>Spermatophyta</taxon>
        <taxon>Magnoliopsida</taxon>
        <taxon>eudicotyledons</taxon>
        <taxon>Gunneridae</taxon>
        <taxon>Pentapetalae</taxon>
        <taxon>asterids</taxon>
        <taxon>lamiids</taxon>
        <taxon>Gentianales</taxon>
        <taxon>Rubiaceae</taxon>
        <taxon>Rubioideae</taxon>
        <taxon>Spermacoceae</taxon>
        <taxon>Hedyotis-Oldenlandia complex</taxon>
        <taxon>Oldenlandia</taxon>
    </lineage>
</organism>
<dbReference type="InterPro" id="IPR019489">
    <property type="entry name" value="Clp_ATPase_C"/>
</dbReference>
<dbReference type="Pfam" id="PF23569">
    <property type="entry name" value="NBD_SMAX1"/>
    <property type="match status" value="1"/>
</dbReference>
<dbReference type="InterPro" id="IPR003959">
    <property type="entry name" value="ATPase_AAA_core"/>
</dbReference>
<keyword evidence="1 5" id="KW-0677">Repeat</keyword>
<dbReference type="InterPro" id="IPR041546">
    <property type="entry name" value="ClpA/ClpB_AAA_lid"/>
</dbReference>
<dbReference type="Gene3D" id="1.10.8.60">
    <property type="match status" value="2"/>
</dbReference>
<evidence type="ECO:0000256" key="5">
    <source>
        <dbReference type="PROSITE-ProRule" id="PRU01251"/>
    </source>
</evidence>
<dbReference type="Pfam" id="PF02861">
    <property type="entry name" value="Clp_N"/>
    <property type="match status" value="1"/>
</dbReference>
<dbReference type="PROSITE" id="PS00871">
    <property type="entry name" value="CLPAB_2"/>
    <property type="match status" value="1"/>
</dbReference>
<protein>
    <submittedName>
        <fullName evidence="8">OLC1v1013779C1</fullName>
    </submittedName>
</protein>
<dbReference type="InterPro" id="IPR001943">
    <property type="entry name" value="UVR_dom"/>
</dbReference>
<keyword evidence="3" id="KW-0067">ATP-binding</keyword>
<dbReference type="GO" id="GO:0005737">
    <property type="term" value="C:cytoplasm"/>
    <property type="evidence" value="ECO:0007669"/>
    <property type="project" value="TreeGrafter"/>
</dbReference>
<dbReference type="CDD" id="cd00009">
    <property type="entry name" value="AAA"/>
    <property type="match status" value="1"/>
</dbReference>
<evidence type="ECO:0000313" key="8">
    <source>
        <dbReference type="EMBL" id="CAI9113209.1"/>
    </source>
</evidence>
<dbReference type="FunFam" id="3.40.50.300:FF:000025">
    <property type="entry name" value="ATP-dependent Clp protease subunit"/>
    <property type="match status" value="1"/>
</dbReference>
<accession>A0AAV1DZZ3</accession>
<dbReference type="InterPro" id="IPR058680">
    <property type="entry name" value="NBD_SMAX1-like"/>
</dbReference>
<evidence type="ECO:0000256" key="1">
    <source>
        <dbReference type="ARBA" id="ARBA00022737"/>
    </source>
</evidence>
<evidence type="ECO:0000259" key="6">
    <source>
        <dbReference type="PROSITE" id="PS50151"/>
    </source>
</evidence>
<feature type="domain" description="UVR" evidence="6">
    <location>
        <begin position="483"/>
        <end position="518"/>
    </location>
</feature>